<evidence type="ECO:0000259" key="3">
    <source>
        <dbReference type="PROSITE" id="PS51352"/>
    </source>
</evidence>
<dbReference type="GO" id="GO:0015035">
    <property type="term" value="F:protein-disulfide reductase activity"/>
    <property type="evidence" value="ECO:0007669"/>
    <property type="project" value="InterPro"/>
</dbReference>
<evidence type="ECO:0000256" key="1">
    <source>
        <dbReference type="ARBA" id="ARBA00020570"/>
    </source>
</evidence>
<evidence type="ECO:0000256" key="2">
    <source>
        <dbReference type="ARBA" id="ARBA00023157"/>
    </source>
</evidence>
<accession>A0A0L6VJ44</accession>
<dbReference type="AlphaFoldDB" id="A0A0L6VJ44"/>
<dbReference type="CDD" id="cd02947">
    <property type="entry name" value="TRX_family"/>
    <property type="match status" value="1"/>
</dbReference>
<dbReference type="VEuPathDB" id="FungiDB:VP01_1502g2"/>
<dbReference type="InterPro" id="IPR017937">
    <property type="entry name" value="Thioredoxin_CS"/>
</dbReference>
<organism evidence="4 5">
    <name type="scientific">Puccinia sorghi</name>
    <dbReference type="NCBI Taxonomy" id="27349"/>
    <lineage>
        <taxon>Eukaryota</taxon>
        <taxon>Fungi</taxon>
        <taxon>Dikarya</taxon>
        <taxon>Basidiomycota</taxon>
        <taxon>Pucciniomycotina</taxon>
        <taxon>Pucciniomycetes</taxon>
        <taxon>Pucciniales</taxon>
        <taxon>Pucciniaceae</taxon>
        <taxon>Puccinia</taxon>
    </lineage>
</organism>
<feature type="domain" description="Thioredoxin" evidence="3">
    <location>
        <begin position="1"/>
        <end position="115"/>
    </location>
</feature>
<dbReference type="Proteomes" id="UP000037035">
    <property type="component" value="Unassembled WGS sequence"/>
</dbReference>
<dbReference type="OrthoDB" id="2121326at2759"/>
<dbReference type="PROSITE" id="PS51352">
    <property type="entry name" value="THIOREDOXIN_2"/>
    <property type="match status" value="1"/>
</dbReference>
<comment type="caution">
    <text evidence="4">The sequence shown here is derived from an EMBL/GenBank/DDBJ whole genome shotgun (WGS) entry which is preliminary data.</text>
</comment>
<sequence>MSVAPLVTLEEFHKAIGRDSDADSFAIVDFWAEWCGPCKMISPIFEKLAAEDQSGKVKYYKVDVDAARDIASEAGISAMPTFIVYKQGSPVDSLKGASPDGLMMIQVSCVRWLGVKDYMVRLQIQNTLVSGPLVVQTFCALTATLHCPETKTKTDKMSQQGCEPS</sequence>
<protein>
    <recommendedName>
        <fullName evidence="1">Thioredoxin</fullName>
    </recommendedName>
</protein>
<dbReference type="NCBIfam" id="TIGR01068">
    <property type="entry name" value="thioredoxin"/>
    <property type="match status" value="1"/>
</dbReference>
<dbReference type="PANTHER" id="PTHR46115">
    <property type="entry name" value="THIOREDOXIN-LIKE PROTEIN 1"/>
    <property type="match status" value="1"/>
</dbReference>
<dbReference type="InterPro" id="IPR036249">
    <property type="entry name" value="Thioredoxin-like_sf"/>
</dbReference>
<evidence type="ECO:0000313" key="5">
    <source>
        <dbReference type="Proteomes" id="UP000037035"/>
    </source>
</evidence>
<dbReference type="PRINTS" id="PR00421">
    <property type="entry name" value="THIOREDOXIN"/>
</dbReference>
<dbReference type="InterPro" id="IPR013766">
    <property type="entry name" value="Thioredoxin_domain"/>
</dbReference>
<name>A0A0L6VJ44_9BASI</name>
<reference evidence="4 5" key="1">
    <citation type="submission" date="2015-08" db="EMBL/GenBank/DDBJ databases">
        <title>Next Generation Sequencing and Analysis of the Genome of Puccinia sorghi L Schw, the Causal Agent of Maize Common Rust.</title>
        <authorList>
            <person name="Rochi L."/>
            <person name="Burguener G."/>
            <person name="Darino M."/>
            <person name="Turjanski A."/>
            <person name="Kreff E."/>
            <person name="Dieguez M.J."/>
            <person name="Sacco F."/>
        </authorList>
    </citation>
    <scope>NUCLEOTIDE SEQUENCE [LARGE SCALE GENOMIC DNA]</scope>
    <source>
        <strain evidence="4 5">RO10H11247</strain>
    </source>
</reference>
<dbReference type="SMR" id="A0A0L6VJ44"/>
<dbReference type="InterPro" id="IPR005746">
    <property type="entry name" value="Thioredoxin"/>
</dbReference>
<gene>
    <name evidence="4" type="primary">trxA</name>
    <name evidence="4" type="ORF">VP01_1502g2</name>
</gene>
<dbReference type="FunFam" id="3.40.30.10:FF:000245">
    <property type="entry name" value="Thioredoxin"/>
    <property type="match status" value="1"/>
</dbReference>
<dbReference type="EMBL" id="LAVV01005587">
    <property type="protein sequence ID" value="KNZ60773.1"/>
    <property type="molecule type" value="Genomic_DNA"/>
</dbReference>
<dbReference type="Gene3D" id="3.40.30.10">
    <property type="entry name" value="Glutaredoxin"/>
    <property type="match status" value="1"/>
</dbReference>
<dbReference type="PROSITE" id="PS00194">
    <property type="entry name" value="THIOREDOXIN_1"/>
    <property type="match status" value="1"/>
</dbReference>
<dbReference type="Pfam" id="PF00085">
    <property type="entry name" value="Thioredoxin"/>
    <property type="match status" value="1"/>
</dbReference>
<keyword evidence="5" id="KW-1185">Reference proteome</keyword>
<proteinExistence type="predicted"/>
<dbReference type="SUPFAM" id="SSF52833">
    <property type="entry name" value="Thioredoxin-like"/>
    <property type="match status" value="1"/>
</dbReference>
<keyword evidence="2" id="KW-1015">Disulfide bond</keyword>
<dbReference type="STRING" id="27349.A0A0L6VJ44"/>
<evidence type="ECO:0000313" key="4">
    <source>
        <dbReference type="EMBL" id="KNZ60773.1"/>
    </source>
</evidence>